<evidence type="ECO:0000256" key="1">
    <source>
        <dbReference type="ARBA" id="ARBA00004141"/>
    </source>
</evidence>
<dbReference type="GO" id="GO:0022841">
    <property type="term" value="F:potassium ion leak channel activity"/>
    <property type="evidence" value="ECO:0007669"/>
    <property type="project" value="TreeGrafter"/>
</dbReference>
<dbReference type="KEGG" id="bwh:A9C19_15090"/>
<keyword evidence="11" id="KW-1185">Reference proteome</keyword>
<evidence type="ECO:0000313" key="10">
    <source>
        <dbReference type="EMBL" id="APH05953.1"/>
    </source>
</evidence>
<proteinExistence type="predicted"/>
<comment type="subcellular location">
    <subcellularLocation>
        <location evidence="1">Membrane</location>
        <topology evidence="1">Multi-pass membrane protein</topology>
    </subcellularLocation>
</comment>
<keyword evidence="6 8" id="KW-0472">Membrane</keyword>
<evidence type="ECO:0000256" key="3">
    <source>
        <dbReference type="ARBA" id="ARBA00022692"/>
    </source>
</evidence>
<protein>
    <submittedName>
        <fullName evidence="10">Ion channel protein</fullName>
    </submittedName>
</protein>
<keyword evidence="4 8" id="KW-1133">Transmembrane helix</keyword>
<dbReference type="RefSeq" id="WP_072580752.1">
    <property type="nucleotide sequence ID" value="NZ_CP016020.1"/>
</dbReference>
<feature type="domain" description="Potassium channel" evidence="9">
    <location>
        <begin position="30"/>
        <end position="100"/>
    </location>
</feature>
<evidence type="ECO:0000256" key="4">
    <source>
        <dbReference type="ARBA" id="ARBA00022989"/>
    </source>
</evidence>
<keyword evidence="7" id="KW-0407">Ion channel</keyword>
<dbReference type="Gene3D" id="1.10.287.70">
    <property type="match status" value="1"/>
</dbReference>
<evidence type="ECO:0000256" key="5">
    <source>
        <dbReference type="ARBA" id="ARBA00023065"/>
    </source>
</evidence>
<gene>
    <name evidence="10" type="ORF">A9C19_15090</name>
</gene>
<dbReference type="Pfam" id="PF07885">
    <property type="entry name" value="Ion_trans_2"/>
    <property type="match status" value="1"/>
</dbReference>
<keyword evidence="5" id="KW-0406">Ion transport</keyword>
<reference evidence="10 11" key="1">
    <citation type="journal article" date="2016" name="Sci. Rep.">
        <title>Complete genome sequence and transcriptomic analysis of a novel marine strain Bacillus weihaiensis reveals the mechanism of brown algae degradation.</title>
        <authorList>
            <person name="Zhu Y."/>
            <person name="Chen P."/>
            <person name="Bao Y."/>
            <person name="Men Y."/>
            <person name="Zeng Y."/>
            <person name="Yang J."/>
            <person name="Sun J."/>
            <person name="Sun Y."/>
        </authorList>
    </citation>
    <scope>NUCLEOTIDE SEQUENCE [LARGE SCALE GENOMIC DNA]</scope>
    <source>
        <strain evidence="10 11">Alg07</strain>
    </source>
</reference>
<evidence type="ECO:0000256" key="8">
    <source>
        <dbReference type="SAM" id="Phobius"/>
    </source>
</evidence>
<keyword evidence="3 8" id="KW-0812">Transmembrane</keyword>
<name>A0A1L3MUE6_9BACI</name>
<feature type="transmembrane region" description="Helical" evidence="8">
    <location>
        <begin position="23"/>
        <end position="42"/>
    </location>
</feature>
<dbReference type="SUPFAM" id="SSF81324">
    <property type="entry name" value="Voltage-gated potassium channels"/>
    <property type="match status" value="1"/>
</dbReference>
<dbReference type="STRING" id="1547283.A9C19_15090"/>
<dbReference type="PANTHER" id="PTHR11003:SF340">
    <property type="entry name" value="POTASSIUM CHANNEL SUBFAMILY K MEMBER 17"/>
    <property type="match status" value="1"/>
</dbReference>
<dbReference type="InterPro" id="IPR003280">
    <property type="entry name" value="2pore_dom_K_chnl"/>
</dbReference>
<dbReference type="InterPro" id="IPR013099">
    <property type="entry name" value="K_chnl_dom"/>
</dbReference>
<dbReference type="AlphaFoldDB" id="A0A1L3MUE6"/>
<accession>A0A1L3MUE6</accession>
<organism evidence="10 11">
    <name type="scientific">Bacillus weihaiensis</name>
    <dbReference type="NCBI Taxonomy" id="1547283"/>
    <lineage>
        <taxon>Bacteria</taxon>
        <taxon>Bacillati</taxon>
        <taxon>Bacillota</taxon>
        <taxon>Bacilli</taxon>
        <taxon>Bacillales</taxon>
        <taxon>Bacillaceae</taxon>
        <taxon>Bacillus</taxon>
    </lineage>
</organism>
<evidence type="ECO:0000256" key="6">
    <source>
        <dbReference type="ARBA" id="ARBA00023136"/>
    </source>
</evidence>
<evidence type="ECO:0000256" key="2">
    <source>
        <dbReference type="ARBA" id="ARBA00022448"/>
    </source>
</evidence>
<feature type="transmembrane region" description="Helical" evidence="8">
    <location>
        <begin position="79"/>
        <end position="106"/>
    </location>
</feature>
<evidence type="ECO:0000259" key="9">
    <source>
        <dbReference type="Pfam" id="PF07885"/>
    </source>
</evidence>
<dbReference type="OrthoDB" id="9785285at2"/>
<dbReference type="GO" id="GO:0030322">
    <property type="term" value="P:stabilization of membrane potential"/>
    <property type="evidence" value="ECO:0007669"/>
    <property type="project" value="TreeGrafter"/>
</dbReference>
<evidence type="ECO:0000256" key="7">
    <source>
        <dbReference type="ARBA" id="ARBA00023303"/>
    </source>
</evidence>
<dbReference type="Proteomes" id="UP000181936">
    <property type="component" value="Chromosome"/>
</dbReference>
<dbReference type="PANTHER" id="PTHR11003">
    <property type="entry name" value="POTASSIUM CHANNEL, SUBFAMILY K"/>
    <property type="match status" value="1"/>
</dbReference>
<sequence length="122" mass="13903">MISFLLTLKRLIKAVFTLIKEPLFRSLLATLFLILLSGTLFYNGIEGWSLLDSFYFAFISLIPTSVSSGLLPLTDLGKWFTMIYLVVGTGVMLMVLIRIGLTVVNFEKSEIEKLRYKKEQKD</sequence>
<dbReference type="EMBL" id="CP016020">
    <property type="protein sequence ID" value="APH05953.1"/>
    <property type="molecule type" value="Genomic_DNA"/>
</dbReference>
<dbReference type="GO" id="GO:0015271">
    <property type="term" value="F:outward rectifier potassium channel activity"/>
    <property type="evidence" value="ECO:0007669"/>
    <property type="project" value="TreeGrafter"/>
</dbReference>
<dbReference type="GO" id="GO:0005886">
    <property type="term" value="C:plasma membrane"/>
    <property type="evidence" value="ECO:0007669"/>
    <property type="project" value="TreeGrafter"/>
</dbReference>
<keyword evidence="2" id="KW-0813">Transport</keyword>
<evidence type="ECO:0000313" key="11">
    <source>
        <dbReference type="Proteomes" id="UP000181936"/>
    </source>
</evidence>